<organism evidence="3 4">
    <name type="scientific">Chthonomonas calidirosea (strain DSM 23976 / ICMP 18418 / T49)</name>
    <dbReference type="NCBI Taxonomy" id="1303518"/>
    <lineage>
        <taxon>Bacteria</taxon>
        <taxon>Bacillati</taxon>
        <taxon>Armatimonadota</taxon>
        <taxon>Chthonomonadia</taxon>
        <taxon>Chthonomonadales</taxon>
        <taxon>Chthonomonadaceae</taxon>
        <taxon>Chthonomonas</taxon>
    </lineage>
</organism>
<evidence type="ECO:0000313" key="3">
    <source>
        <dbReference type="EMBL" id="CCW36372.1"/>
    </source>
</evidence>
<sequence>MFKKKGFTLIELLVVIAIIAILAAILFPVFAQARERARSAVCISNMKQIGLALAMYVQDYDELMPTAFANIPPINGGGGWSPFPIPFEMQLMPYVKNDYLWHCPSDDAPRDNNWIGSFWDGSYAARQIPRSYGYVGNLNTYQHDAIDPNSPDPNTGMSAWGQGYSLAGIDRPAETIAIVESWGLFSNGADDAMVGSPWGDLFTNCDTSKLAGRQFPPVAPVDSYVNEPCKDWYTSVRPCRGHFNQGNYIFADGHAKVTRWPDVRHDDFWLFKRSKPTQTFSP</sequence>
<dbReference type="InterPro" id="IPR045584">
    <property type="entry name" value="Pilin-like"/>
</dbReference>
<dbReference type="SUPFAM" id="SSF54523">
    <property type="entry name" value="Pili subunits"/>
    <property type="match status" value="1"/>
</dbReference>
<dbReference type="Gene3D" id="3.30.700.10">
    <property type="entry name" value="Glycoprotein, Type 4 Pilin"/>
    <property type="match status" value="1"/>
</dbReference>
<protein>
    <submittedName>
        <fullName evidence="3">Prepilin-type N-terminal cleavage/methylation domain</fullName>
    </submittedName>
</protein>
<dbReference type="HOGENOM" id="CLU_041661_1_1_0"/>
<dbReference type="RefSeq" id="WP_016483881.1">
    <property type="nucleotide sequence ID" value="NC_021487.1"/>
</dbReference>
<dbReference type="Pfam" id="PF07596">
    <property type="entry name" value="SBP_bac_10"/>
    <property type="match status" value="1"/>
</dbReference>
<evidence type="ECO:0000256" key="1">
    <source>
        <dbReference type="ARBA" id="ARBA00022481"/>
    </source>
</evidence>
<dbReference type="GO" id="GO:0015628">
    <property type="term" value="P:protein secretion by the type II secretion system"/>
    <property type="evidence" value="ECO:0007669"/>
    <property type="project" value="InterPro"/>
</dbReference>
<evidence type="ECO:0000313" key="4">
    <source>
        <dbReference type="Proteomes" id="UP000014227"/>
    </source>
</evidence>
<dbReference type="InterPro" id="IPR000983">
    <property type="entry name" value="Bac_GSPG_pilin"/>
</dbReference>
<dbReference type="Pfam" id="PF07963">
    <property type="entry name" value="N_methyl"/>
    <property type="match status" value="1"/>
</dbReference>
<accession>S0F023</accession>
<dbReference type="KEGG" id="ccz:CCALI_02579"/>
<dbReference type="GO" id="GO:0015627">
    <property type="term" value="C:type II protein secretion system complex"/>
    <property type="evidence" value="ECO:0007669"/>
    <property type="project" value="InterPro"/>
</dbReference>
<dbReference type="Proteomes" id="UP000014227">
    <property type="component" value="Chromosome I"/>
</dbReference>
<keyword evidence="4" id="KW-1185">Reference proteome</keyword>
<evidence type="ECO:0000259" key="2">
    <source>
        <dbReference type="Pfam" id="PF07596"/>
    </source>
</evidence>
<dbReference type="OrthoDB" id="9814610at2"/>
<dbReference type="InterPro" id="IPR011453">
    <property type="entry name" value="DUF1559"/>
</dbReference>
<dbReference type="PATRIC" id="fig|1303518.3.peg.2679"/>
<gene>
    <name evidence="3" type="ORF">CCALI_02579</name>
</gene>
<dbReference type="InterPro" id="IPR012902">
    <property type="entry name" value="N_methyl_site"/>
</dbReference>
<reference evidence="4" key="1">
    <citation type="submission" date="2013-03" db="EMBL/GenBank/DDBJ databases">
        <title>Genome sequence of Chthonomonas calidirosea, the first sequenced genome from the Armatimonadetes phylum (formally candidate division OP10).</title>
        <authorList>
            <person name="Lee K.C.Y."/>
            <person name="Morgan X.C."/>
            <person name="Dunfield P.F."/>
            <person name="Tamas I."/>
            <person name="Houghton K.M."/>
            <person name="Vyssotski M."/>
            <person name="Ryan J.L.J."/>
            <person name="Lagutin K."/>
            <person name="McDonald I.R."/>
            <person name="Stott M.B."/>
        </authorList>
    </citation>
    <scope>NUCLEOTIDE SEQUENCE [LARGE SCALE GENOMIC DNA]</scope>
    <source>
        <strain evidence="4">DSM 23976 / ICMP 18418 / T49</strain>
    </source>
</reference>
<dbReference type="EMBL" id="HF951689">
    <property type="protein sequence ID" value="CCW36372.1"/>
    <property type="molecule type" value="Genomic_DNA"/>
</dbReference>
<dbReference type="PANTHER" id="PTHR30093">
    <property type="entry name" value="GENERAL SECRETION PATHWAY PROTEIN G"/>
    <property type="match status" value="1"/>
</dbReference>
<dbReference type="PROSITE" id="PS00409">
    <property type="entry name" value="PROKAR_NTER_METHYL"/>
    <property type="match status" value="1"/>
</dbReference>
<name>S0F023_CHTCT</name>
<dbReference type="AlphaFoldDB" id="S0F023"/>
<feature type="domain" description="DUF1559" evidence="2">
    <location>
        <begin position="32"/>
        <end position="100"/>
    </location>
</feature>
<dbReference type="NCBIfam" id="TIGR02532">
    <property type="entry name" value="IV_pilin_GFxxxE"/>
    <property type="match status" value="1"/>
</dbReference>
<keyword evidence="1" id="KW-0488">Methylation</keyword>
<dbReference type="PRINTS" id="PR00813">
    <property type="entry name" value="BCTERIALGSPG"/>
</dbReference>
<dbReference type="STRING" id="454171.CP488_01512"/>
<dbReference type="eggNOG" id="COG4537">
    <property type="taxonomic scope" value="Bacteria"/>
</dbReference>
<proteinExistence type="predicted"/>
<dbReference type="InParanoid" id="S0F023"/>